<reference evidence="5" key="2">
    <citation type="journal article" date="2022" name="Microbiol. Resour. Announc.">
        <title>Metagenome Sequencing to Explore Phylogenomics of Terrestrial Cyanobacteria.</title>
        <authorList>
            <person name="Ward R.D."/>
            <person name="Stajich J.E."/>
            <person name="Johansen J.R."/>
            <person name="Huntemann M."/>
            <person name="Clum A."/>
            <person name="Foster B."/>
            <person name="Foster B."/>
            <person name="Roux S."/>
            <person name="Palaniappan K."/>
            <person name="Varghese N."/>
            <person name="Mukherjee S."/>
            <person name="Reddy T.B.K."/>
            <person name="Daum C."/>
            <person name="Copeland A."/>
            <person name="Chen I.A."/>
            <person name="Ivanova N.N."/>
            <person name="Kyrpides N.C."/>
            <person name="Shapiro N."/>
            <person name="Eloe-Fadrosh E.A."/>
            <person name="Pietrasiak N."/>
        </authorList>
    </citation>
    <scope>NUCLEOTIDE SEQUENCE</scope>
    <source>
        <strain evidence="5">GSE-NOS-MK-12-04C</strain>
    </source>
</reference>
<evidence type="ECO:0000313" key="5">
    <source>
        <dbReference type="EMBL" id="MBW4667012.1"/>
    </source>
</evidence>
<dbReference type="Pfam" id="PF00072">
    <property type="entry name" value="Response_reg"/>
    <property type="match status" value="1"/>
</dbReference>
<reference evidence="5" key="1">
    <citation type="submission" date="2021-05" db="EMBL/GenBank/DDBJ databases">
        <authorList>
            <person name="Pietrasiak N."/>
            <person name="Ward R."/>
            <person name="Stajich J.E."/>
            <person name="Kurbessoian T."/>
        </authorList>
    </citation>
    <scope>NUCLEOTIDE SEQUENCE</scope>
    <source>
        <strain evidence="5">GSE-NOS-MK-12-04C</strain>
    </source>
</reference>
<keyword evidence="1" id="KW-0597">Phosphoprotein</keyword>
<keyword evidence="3" id="KW-1133">Transmembrane helix</keyword>
<name>A0A951QL76_9CYAN</name>
<dbReference type="PANTHER" id="PTHR44591">
    <property type="entry name" value="STRESS RESPONSE REGULATOR PROTEIN 1"/>
    <property type="match status" value="1"/>
</dbReference>
<dbReference type="PROSITE" id="PS50110">
    <property type="entry name" value="RESPONSE_REGULATORY"/>
    <property type="match status" value="1"/>
</dbReference>
<comment type="caution">
    <text evidence="5">The sequence shown here is derived from an EMBL/GenBank/DDBJ whole genome shotgun (WGS) entry which is preliminary data.</text>
</comment>
<dbReference type="SUPFAM" id="SSF52172">
    <property type="entry name" value="CheY-like"/>
    <property type="match status" value="1"/>
</dbReference>
<organism evidence="5 6">
    <name type="scientific">Cyanomargarita calcarea GSE-NOS-MK-12-04C</name>
    <dbReference type="NCBI Taxonomy" id="2839659"/>
    <lineage>
        <taxon>Bacteria</taxon>
        <taxon>Bacillati</taxon>
        <taxon>Cyanobacteriota</taxon>
        <taxon>Cyanophyceae</taxon>
        <taxon>Nostocales</taxon>
        <taxon>Cyanomargaritaceae</taxon>
        <taxon>Cyanomargarita</taxon>
    </lineage>
</organism>
<evidence type="ECO:0000256" key="1">
    <source>
        <dbReference type="ARBA" id="ARBA00022553"/>
    </source>
</evidence>
<evidence type="ECO:0000256" key="3">
    <source>
        <dbReference type="SAM" id="Phobius"/>
    </source>
</evidence>
<accession>A0A951QL76</accession>
<dbReference type="InterPro" id="IPR011006">
    <property type="entry name" value="CheY-like_superfamily"/>
</dbReference>
<dbReference type="InterPro" id="IPR001789">
    <property type="entry name" value="Sig_transdc_resp-reg_receiver"/>
</dbReference>
<gene>
    <name evidence="5" type="ORF">KME60_06085</name>
</gene>
<dbReference type="EMBL" id="JAHHGZ010000005">
    <property type="protein sequence ID" value="MBW4667012.1"/>
    <property type="molecule type" value="Genomic_DNA"/>
</dbReference>
<comment type="caution">
    <text evidence="2">Lacks conserved residue(s) required for the propagation of feature annotation.</text>
</comment>
<keyword evidence="3" id="KW-0472">Membrane</keyword>
<dbReference type="SMART" id="SM00448">
    <property type="entry name" value="REC"/>
    <property type="match status" value="1"/>
</dbReference>
<keyword evidence="3" id="KW-0812">Transmembrane</keyword>
<feature type="transmembrane region" description="Helical" evidence="3">
    <location>
        <begin position="12"/>
        <end position="34"/>
    </location>
</feature>
<dbReference type="Gene3D" id="3.40.50.2300">
    <property type="match status" value="1"/>
</dbReference>
<evidence type="ECO:0000256" key="2">
    <source>
        <dbReference type="PROSITE-ProRule" id="PRU00169"/>
    </source>
</evidence>
<dbReference type="GO" id="GO:0000160">
    <property type="term" value="P:phosphorelay signal transduction system"/>
    <property type="evidence" value="ECO:0007669"/>
    <property type="project" value="InterPro"/>
</dbReference>
<protein>
    <submittedName>
        <fullName evidence="5">Response regulator</fullName>
    </submittedName>
</protein>
<evidence type="ECO:0000313" key="6">
    <source>
        <dbReference type="Proteomes" id="UP000729701"/>
    </source>
</evidence>
<dbReference type="PANTHER" id="PTHR44591:SF23">
    <property type="entry name" value="CHEY SUBFAMILY"/>
    <property type="match status" value="1"/>
</dbReference>
<feature type="domain" description="Response regulatory" evidence="4">
    <location>
        <begin position="63"/>
        <end position="179"/>
    </location>
</feature>
<dbReference type="AlphaFoldDB" id="A0A951QL76"/>
<evidence type="ECO:0000259" key="4">
    <source>
        <dbReference type="PROSITE" id="PS50110"/>
    </source>
</evidence>
<sequence length="188" mass="21332">MQRVLSFFQQAFCRNILVFGLMILTSLSSLFIFVQSPSYATTVEELKLNPETLSLTPEDKTNRAYEYNRGAGVEEEIREEAYEQALKDGENLNTNGKTALQMAQEYRPVLILVELMLPELDGMNIARRLRQDGNPAFIIALTSLCSSVFKEQALLAGCNEYIQKPFEIEQLEVTVARYLSLSPSLFLF</sequence>
<proteinExistence type="predicted"/>
<dbReference type="Proteomes" id="UP000729701">
    <property type="component" value="Unassembled WGS sequence"/>
</dbReference>
<dbReference type="InterPro" id="IPR050595">
    <property type="entry name" value="Bact_response_regulator"/>
</dbReference>